<dbReference type="GO" id="GO:0005739">
    <property type="term" value="C:mitochondrion"/>
    <property type="evidence" value="ECO:0007669"/>
    <property type="project" value="UniProtKB-SubCell"/>
</dbReference>
<evidence type="ECO:0000313" key="8">
    <source>
        <dbReference type="EMBL" id="KNZ64175.1"/>
    </source>
</evidence>
<dbReference type="AlphaFoldDB" id="A0A0L6VVC3"/>
<keyword evidence="7" id="KW-0496">Mitochondrion</keyword>
<keyword evidence="3" id="KW-0677">Repeat</keyword>
<evidence type="ECO:0000256" key="3">
    <source>
        <dbReference type="ARBA" id="ARBA00022737"/>
    </source>
</evidence>
<comment type="catalytic activity">
    <reaction evidence="7">
        <text>a CDP-1,2-diacyl-sn-glycerol + sn-glycerol 3-phosphate = a 1,2-diacyl-sn-glycero-3-phospho-(1'-sn-glycero-3'-phosphate) + CMP + H(+)</text>
        <dbReference type="Rhea" id="RHEA:12593"/>
        <dbReference type="ChEBI" id="CHEBI:15378"/>
        <dbReference type="ChEBI" id="CHEBI:57597"/>
        <dbReference type="ChEBI" id="CHEBI:58332"/>
        <dbReference type="ChEBI" id="CHEBI:60110"/>
        <dbReference type="ChEBI" id="CHEBI:60377"/>
        <dbReference type="EC" id="2.7.8.5"/>
    </reaction>
</comment>
<dbReference type="Proteomes" id="UP000037035">
    <property type="component" value="Unassembled WGS sequence"/>
</dbReference>
<comment type="caution">
    <text evidence="8">The sequence shown here is derived from an EMBL/GenBank/DDBJ whole genome shotgun (WGS) entry which is preliminary data.</text>
</comment>
<dbReference type="PANTHER" id="PTHR12586">
    <property type="entry name" value="CDP-DIACYLGLYCEROL--SERINE O-PHOSPHATIDYLTRANSFERASE"/>
    <property type="match status" value="1"/>
</dbReference>
<sequence length="600" mass="69543">MVFSHESTTNKLQMIKLHPLKTTRVLIRNSSLRLNRGRHHSSESRAHHSSLLNGLVQDLSAHLPRFTSPTNAIKVLKEPSQFYLELLTLIRTAKRRIFIASLYVGREETDLIEAMGMALDRNKGIQLTILVDYLRSTREDSRGERCSASLLGTLKARFPDRVEIRLFHTSELFGTLKRLIPRRFDEGFGLQHMKIYGADSDVIMSGANLSADYFTNRQDRYVKLSRQKELSSYLYELIQLTSSISYRLEEGGGEEAHKLKIVWPETNSSGPPIDSKRASQEFKATANRLYKGFTERWRLKLLAQYSNDTTGSSLTRVSIFPTLQISPFKIHHETGLMIPKLLNLVHQLSHHSPCHRKTILNWTSGYFSLLREYKSLMLSSNAHVEIITASPQANGFFQSKGVSKYIPTAYNYLENMFRKEVVRANKQEQIVIRRWNRVGWTYHAKGIWCRYGKRCPSVQHRADYIYIYIFVCVCVFISRSMETTGLWINERTTRGEEEGVLSERCVVTSIGSSNYGRRSAERDLECNLFMVLDYHSLQEHELSKEQQQQQQQHMNGGESLSRQFIEELDDLKAHLDPLDHHYYHVPFLLKLITRFIRNML</sequence>
<dbReference type="OrthoDB" id="10250191at2759"/>
<comment type="pathway">
    <text evidence="7">Phospholipid metabolism; phosphatidylglycerol biosynthesis; phosphatidylglycerol from CDP-diacylglycerol: step 1/2.</text>
</comment>
<gene>
    <name evidence="8" type="ORF">VP01_1058g3</name>
</gene>
<dbReference type="GO" id="GO:0008444">
    <property type="term" value="F:CDP-diacylglycerol-glycerol-3-phosphate 3-phosphatidyltransferase activity"/>
    <property type="evidence" value="ECO:0007669"/>
    <property type="project" value="UniProtKB-EC"/>
</dbReference>
<evidence type="ECO:0000256" key="6">
    <source>
        <dbReference type="ARBA" id="ARBA00023264"/>
    </source>
</evidence>
<comment type="function">
    <text evidence="7">Functions in the biosynthesis of the anionic phospholipids phosphatidylglycerol and cardiolipin.</text>
</comment>
<dbReference type="UniPathway" id="UPA00084">
    <property type="reaction ID" value="UER00503"/>
</dbReference>
<proteinExistence type="inferred from homology"/>
<keyword evidence="2 7" id="KW-0808">Transferase</keyword>
<accession>A0A0L6VVC3</accession>
<keyword evidence="4 7" id="KW-0443">Lipid metabolism</keyword>
<keyword evidence="7" id="KW-0067">ATP-binding</keyword>
<keyword evidence="6 7" id="KW-1208">Phospholipid metabolism</keyword>
<dbReference type="GO" id="GO:0005524">
    <property type="term" value="F:ATP binding"/>
    <property type="evidence" value="ECO:0007669"/>
    <property type="project" value="UniProtKB-KW"/>
</dbReference>
<evidence type="ECO:0000256" key="4">
    <source>
        <dbReference type="ARBA" id="ARBA00023098"/>
    </source>
</evidence>
<evidence type="ECO:0000256" key="1">
    <source>
        <dbReference type="ARBA" id="ARBA00022516"/>
    </source>
</evidence>
<keyword evidence="7" id="KW-0547">Nucleotide-binding</keyword>
<dbReference type="VEuPathDB" id="FungiDB:VP01_1058g3"/>
<evidence type="ECO:0000256" key="7">
    <source>
        <dbReference type="RuleBase" id="RU365024"/>
    </source>
</evidence>
<dbReference type="CDD" id="cd09135">
    <property type="entry name" value="PLDc_PGS1_euk_1"/>
    <property type="match status" value="1"/>
</dbReference>
<organism evidence="8 9">
    <name type="scientific">Puccinia sorghi</name>
    <dbReference type="NCBI Taxonomy" id="27349"/>
    <lineage>
        <taxon>Eukaryota</taxon>
        <taxon>Fungi</taxon>
        <taxon>Dikarya</taxon>
        <taxon>Basidiomycota</taxon>
        <taxon>Pucciniomycotina</taxon>
        <taxon>Pucciniomycetes</taxon>
        <taxon>Pucciniales</taxon>
        <taxon>Pucciniaceae</taxon>
        <taxon>Puccinia</taxon>
    </lineage>
</organism>
<reference evidence="8 9" key="1">
    <citation type="submission" date="2015-08" db="EMBL/GenBank/DDBJ databases">
        <title>Next Generation Sequencing and Analysis of the Genome of Puccinia sorghi L Schw, the Causal Agent of Maize Common Rust.</title>
        <authorList>
            <person name="Rochi L."/>
            <person name="Burguener G."/>
            <person name="Darino M."/>
            <person name="Turjanski A."/>
            <person name="Kreff E."/>
            <person name="Dieguez M.J."/>
            <person name="Sacco F."/>
        </authorList>
    </citation>
    <scope>NUCLEOTIDE SEQUENCE [LARGE SCALE GENOMIC DNA]</scope>
    <source>
        <strain evidence="8 9">RO10H11247</strain>
    </source>
</reference>
<protein>
    <recommendedName>
        <fullName evidence="7">CDP-diacylglycerol--glycerol-3-phosphate 3-phosphatidyltransferase</fullName>
        <ecNumber evidence="7">2.7.8.5</ecNumber>
    </recommendedName>
</protein>
<dbReference type="CDD" id="cd09137">
    <property type="entry name" value="PLDc_PGS1_euk_2"/>
    <property type="match status" value="1"/>
</dbReference>
<comment type="subcellular location">
    <subcellularLocation>
        <location evidence="7">Mitochondrion</location>
    </subcellularLocation>
</comment>
<keyword evidence="9" id="KW-1185">Reference proteome</keyword>
<dbReference type="GO" id="GO:0032049">
    <property type="term" value="P:cardiolipin biosynthetic process"/>
    <property type="evidence" value="ECO:0007669"/>
    <property type="project" value="InterPro"/>
</dbReference>
<dbReference type="SUPFAM" id="SSF56024">
    <property type="entry name" value="Phospholipase D/nuclease"/>
    <property type="match status" value="1"/>
</dbReference>
<dbReference type="EMBL" id="LAVV01000654">
    <property type="protein sequence ID" value="KNZ64175.1"/>
    <property type="molecule type" value="Genomic_DNA"/>
</dbReference>
<dbReference type="STRING" id="27349.A0A0L6VVC3"/>
<dbReference type="EC" id="2.7.8.5" evidence="7"/>
<dbReference type="Gene3D" id="3.30.870.10">
    <property type="entry name" value="Endonuclease Chain A"/>
    <property type="match status" value="2"/>
</dbReference>
<keyword evidence="1 7" id="KW-0444">Lipid biosynthesis</keyword>
<dbReference type="InterPro" id="IPR016270">
    <property type="entry name" value="PGS1"/>
</dbReference>
<keyword evidence="5 7" id="KW-0594">Phospholipid biosynthesis</keyword>
<evidence type="ECO:0000256" key="5">
    <source>
        <dbReference type="ARBA" id="ARBA00023209"/>
    </source>
</evidence>
<name>A0A0L6VVC3_9BASI</name>
<comment type="similarity">
    <text evidence="7">Belongs to the CDP-alcohol phosphatidyltransferase class-II family.</text>
</comment>
<dbReference type="PANTHER" id="PTHR12586:SF1">
    <property type="entry name" value="CDP-DIACYLGLYCEROL--GLYCEROL-3-PHOSPHATE 3-PHOSPHATIDYLTRANSFERASE, MITOCHONDRIAL"/>
    <property type="match status" value="1"/>
</dbReference>
<evidence type="ECO:0000256" key="2">
    <source>
        <dbReference type="ARBA" id="ARBA00022679"/>
    </source>
</evidence>
<evidence type="ECO:0000313" key="9">
    <source>
        <dbReference type="Proteomes" id="UP000037035"/>
    </source>
</evidence>